<proteinExistence type="predicted"/>
<accession>A0ABQ8TIL2</accession>
<dbReference type="EMBL" id="JAJSOF020000009">
    <property type="protein sequence ID" value="KAJ4446454.1"/>
    <property type="molecule type" value="Genomic_DNA"/>
</dbReference>
<name>A0ABQ8TIL2_PERAM</name>
<protein>
    <recommendedName>
        <fullName evidence="3">Reverse transcriptase domain-containing protein</fullName>
    </recommendedName>
</protein>
<evidence type="ECO:0008006" key="3">
    <source>
        <dbReference type="Google" id="ProtNLM"/>
    </source>
</evidence>
<organism evidence="1 2">
    <name type="scientific">Periplaneta americana</name>
    <name type="common">American cockroach</name>
    <name type="synonym">Blatta americana</name>
    <dbReference type="NCBI Taxonomy" id="6978"/>
    <lineage>
        <taxon>Eukaryota</taxon>
        <taxon>Metazoa</taxon>
        <taxon>Ecdysozoa</taxon>
        <taxon>Arthropoda</taxon>
        <taxon>Hexapoda</taxon>
        <taxon>Insecta</taxon>
        <taxon>Pterygota</taxon>
        <taxon>Neoptera</taxon>
        <taxon>Polyneoptera</taxon>
        <taxon>Dictyoptera</taxon>
        <taxon>Blattodea</taxon>
        <taxon>Blattoidea</taxon>
        <taxon>Blattidae</taxon>
        <taxon>Blattinae</taxon>
        <taxon>Periplaneta</taxon>
    </lineage>
</organism>
<comment type="caution">
    <text evidence="1">The sequence shown here is derived from an EMBL/GenBank/DDBJ whole genome shotgun (WGS) entry which is preliminary data.</text>
</comment>
<reference evidence="1 2" key="1">
    <citation type="journal article" date="2022" name="Allergy">
        <title>Genome assembly and annotation of Periplaneta americana reveal a comprehensive cockroach allergen profile.</title>
        <authorList>
            <person name="Wang L."/>
            <person name="Xiong Q."/>
            <person name="Saelim N."/>
            <person name="Wang L."/>
            <person name="Nong W."/>
            <person name="Wan A.T."/>
            <person name="Shi M."/>
            <person name="Liu X."/>
            <person name="Cao Q."/>
            <person name="Hui J.H.L."/>
            <person name="Sookrung N."/>
            <person name="Leung T.F."/>
            <person name="Tungtrongchitr A."/>
            <person name="Tsui S.K.W."/>
        </authorList>
    </citation>
    <scope>NUCLEOTIDE SEQUENCE [LARGE SCALE GENOMIC DNA]</scope>
    <source>
        <strain evidence="1">PWHHKU_190912</strain>
    </source>
</reference>
<gene>
    <name evidence="1" type="ORF">ANN_13150</name>
</gene>
<dbReference type="PANTHER" id="PTHR33332">
    <property type="entry name" value="REVERSE TRANSCRIPTASE DOMAIN-CONTAINING PROTEIN"/>
    <property type="match status" value="1"/>
</dbReference>
<sequence length="567" mass="65479">MIMSRDQNIVRNGNIKIGNLSCEKVEKFKYLGATVTNINDTRQEIKRRINMENARHYSVEKLLSSSLLSKNLQIRILTHCATVPRNVLGLGERCPDTEQGTLCGINKLHSFMPTGPQDSMSHMRMDIRPFAYTRTSHILSMLIYEVRLLSVIKVKSRASMSAQSSIFTIMTRQAKQTEEIDKPDKIDSGRNILGTICRETNFYSWDELSRRLKNFLPFSMTKMLLQTLVMPHFDYCDILLTDLSVTSAQKLQRVHNMCVRFVCNIRRTDHIHQMHTGYIRNHYHNRLLNATLATMMTMREGFQFCTAQQRSLHGKTQSSESLLDLIIIKNADKVQKHGQCAASGISYHDIIYLVYSLKCPKPTPKLIRTTQAIRNAKLRHFHNILKVGADPSKLWRNLRTIGLGNPRTQVDSVPVPLDELNDHFATIQSIALHTVDNSRQLTNYKLLQFRIEKYFTSLMSQKLNKAFDTVDTNLLLCKLRRLNLSESSVTWFESYLCKRQQCVIACDYSSKWCVVKSRIQQGSVLGPLRPSHTNAKYSQAWRRRIFRVYSGNEIRKLPHTDAKYSQR</sequence>
<dbReference type="Proteomes" id="UP001148838">
    <property type="component" value="Unassembled WGS sequence"/>
</dbReference>
<keyword evidence="2" id="KW-1185">Reference proteome</keyword>
<evidence type="ECO:0000313" key="2">
    <source>
        <dbReference type="Proteomes" id="UP001148838"/>
    </source>
</evidence>
<evidence type="ECO:0000313" key="1">
    <source>
        <dbReference type="EMBL" id="KAJ4446454.1"/>
    </source>
</evidence>